<evidence type="ECO:0000313" key="2">
    <source>
        <dbReference type="Proteomes" id="UP000198741"/>
    </source>
</evidence>
<dbReference type="STRING" id="1090615.SAMN04515671_2415"/>
<accession>A0A1H0NMD5</accession>
<dbReference type="Proteomes" id="UP000198741">
    <property type="component" value="Chromosome I"/>
</dbReference>
<gene>
    <name evidence="1" type="ORF">SAMN04515671_2415</name>
</gene>
<dbReference type="RefSeq" id="WP_090476159.1">
    <property type="nucleotide sequence ID" value="NZ_LT629710.1"/>
</dbReference>
<sequence length="219" mass="23957">MRFIPLTPARLVDELADWIGELHGRRIVTATAGTVVGFDGSAEVGTTELADRVAERMRGRGAVVVRATTNWWWRPAALRLELGREDVDMLLTGWVDDEALRRELFEPVAGGRPHITRLRDPGTDRSVRQTPARVPAGSVVILDGPFLLAADLPLDASVFAQVGPGALRRSLPDDRQWWLEADARYGAEYHPADRADVVLSYDHPSAPAARGLGQSARPA</sequence>
<organism evidence="1 2">
    <name type="scientific">Nakamurella panacisegetis</name>
    <dbReference type="NCBI Taxonomy" id="1090615"/>
    <lineage>
        <taxon>Bacteria</taxon>
        <taxon>Bacillati</taxon>
        <taxon>Actinomycetota</taxon>
        <taxon>Actinomycetes</taxon>
        <taxon>Nakamurellales</taxon>
        <taxon>Nakamurellaceae</taxon>
        <taxon>Nakamurella</taxon>
    </lineage>
</organism>
<protein>
    <recommendedName>
        <fullName evidence="3">Uridine kinase</fullName>
    </recommendedName>
</protein>
<dbReference type="SUPFAM" id="SSF52540">
    <property type="entry name" value="P-loop containing nucleoside triphosphate hydrolases"/>
    <property type="match status" value="1"/>
</dbReference>
<dbReference type="Gene3D" id="3.40.50.300">
    <property type="entry name" value="P-loop containing nucleotide triphosphate hydrolases"/>
    <property type="match status" value="1"/>
</dbReference>
<evidence type="ECO:0000313" key="1">
    <source>
        <dbReference type="EMBL" id="SDO93912.1"/>
    </source>
</evidence>
<proteinExistence type="predicted"/>
<keyword evidence="2" id="KW-1185">Reference proteome</keyword>
<dbReference type="AlphaFoldDB" id="A0A1H0NMD5"/>
<dbReference type="InterPro" id="IPR027417">
    <property type="entry name" value="P-loop_NTPase"/>
</dbReference>
<reference evidence="1 2" key="1">
    <citation type="submission" date="2016-10" db="EMBL/GenBank/DDBJ databases">
        <authorList>
            <person name="de Groot N.N."/>
        </authorList>
    </citation>
    <scope>NUCLEOTIDE SEQUENCE [LARGE SCALE GENOMIC DNA]</scope>
    <source>
        <strain evidence="2">P4-7,KCTC 19426,CECT 7604</strain>
    </source>
</reference>
<evidence type="ECO:0008006" key="3">
    <source>
        <dbReference type="Google" id="ProtNLM"/>
    </source>
</evidence>
<dbReference type="EMBL" id="LT629710">
    <property type="protein sequence ID" value="SDO93912.1"/>
    <property type="molecule type" value="Genomic_DNA"/>
</dbReference>
<dbReference type="OrthoDB" id="5186671at2"/>
<name>A0A1H0NMD5_9ACTN</name>